<gene>
    <name evidence="1" type="primary">ORF122363</name>
</gene>
<protein>
    <submittedName>
        <fullName evidence="1">Uncharacterized protein</fullName>
    </submittedName>
</protein>
<name>A0A0B7ALA6_9EUPU</name>
<sequence length="78" mass="8285">MLTPDDVVVIEFTVLLSIGAAVAVTVCGDGADETQGFPEEVKETEFVFVVVVDKVAILDKLPTTGCSTEFTYGLDESL</sequence>
<dbReference type="EMBL" id="HACG01033855">
    <property type="protein sequence ID" value="CEK80720.1"/>
    <property type="molecule type" value="Transcribed_RNA"/>
</dbReference>
<proteinExistence type="predicted"/>
<evidence type="ECO:0000313" key="1">
    <source>
        <dbReference type="EMBL" id="CEK80720.1"/>
    </source>
</evidence>
<accession>A0A0B7ALA6</accession>
<reference evidence="1" key="1">
    <citation type="submission" date="2014-12" db="EMBL/GenBank/DDBJ databases">
        <title>Insight into the proteome of Arion vulgaris.</title>
        <authorList>
            <person name="Aradska J."/>
            <person name="Bulat T."/>
            <person name="Smidak R."/>
            <person name="Sarate P."/>
            <person name="Gangsoo J."/>
            <person name="Sialana F."/>
            <person name="Bilban M."/>
            <person name="Lubec G."/>
        </authorList>
    </citation>
    <scope>NUCLEOTIDE SEQUENCE</scope>
    <source>
        <tissue evidence="1">Skin</tissue>
    </source>
</reference>
<dbReference type="AlphaFoldDB" id="A0A0B7ALA6"/>
<organism evidence="1">
    <name type="scientific">Arion vulgaris</name>
    <dbReference type="NCBI Taxonomy" id="1028688"/>
    <lineage>
        <taxon>Eukaryota</taxon>
        <taxon>Metazoa</taxon>
        <taxon>Spiralia</taxon>
        <taxon>Lophotrochozoa</taxon>
        <taxon>Mollusca</taxon>
        <taxon>Gastropoda</taxon>
        <taxon>Heterobranchia</taxon>
        <taxon>Euthyneura</taxon>
        <taxon>Panpulmonata</taxon>
        <taxon>Eupulmonata</taxon>
        <taxon>Stylommatophora</taxon>
        <taxon>Helicina</taxon>
        <taxon>Arionoidea</taxon>
        <taxon>Arionidae</taxon>
        <taxon>Arion</taxon>
    </lineage>
</organism>